<proteinExistence type="predicted"/>
<evidence type="ECO:0000313" key="3">
    <source>
        <dbReference type="Proteomes" id="UP001164746"/>
    </source>
</evidence>
<dbReference type="Proteomes" id="UP001164746">
    <property type="component" value="Chromosome 12"/>
</dbReference>
<name>A0ABY7FRU3_MYAAR</name>
<feature type="compositionally biased region" description="Basic residues" evidence="1">
    <location>
        <begin position="125"/>
        <end position="134"/>
    </location>
</feature>
<keyword evidence="3" id="KW-1185">Reference proteome</keyword>
<organism evidence="2 3">
    <name type="scientific">Mya arenaria</name>
    <name type="common">Soft-shell clam</name>
    <dbReference type="NCBI Taxonomy" id="6604"/>
    <lineage>
        <taxon>Eukaryota</taxon>
        <taxon>Metazoa</taxon>
        <taxon>Spiralia</taxon>
        <taxon>Lophotrochozoa</taxon>
        <taxon>Mollusca</taxon>
        <taxon>Bivalvia</taxon>
        <taxon>Autobranchia</taxon>
        <taxon>Heteroconchia</taxon>
        <taxon>Euheterodonta</taxon>
        <taxon>Imparidentia</taxon>
        <taxon>Neoheterodontei</taxon>
        <taxon>Myida</taxon>
        <taxon>Myoidea</taxon>
        <taxon>Myidae</taxon>
        <taxon>Mya</taxon>
    </lineage>
</organism>
<reference evidence="2" key="1">
    <citation type="submission" date="2022-11" db="EMBL/GenBank/DDBJ databases">
        <title>Centuries of genome instability and evolution in soft-shell clam transmissible cancer (bioRxiv).</title>
        <authorList>
            <person name="Hart S.F.M."/>
            <person name="Yonemitsu M.A."/>
            <person name="Giersch R.M."/>
            <person name="Beal B.F."/>
            <person name="Arriagada G."/>
            <person name="Davis B.W."/>
            <person name="Ostrander E.A."/>
            <person name="Goff S.P."/>
            <person name="Metzger M.J."/>
        </authorList>
    </citation>
    <scope>NUCLEOTIDE SEQUENCE</scope>
    <source>
        <strain evidence="2">MELC-2E11</strain>
        <tissue evidence="2">Siphon/mantle</tissue>
    </source>
</reference>
<evidence type="ECO:0000256" key="1">
    <source>
        <dbReference type="SAM" id="MobiDB-lite"/>
    </source>
</evidence>
<sequence length="134" mass="15637">MTESGWSNSLVCMEYSEQHFMKHVTTKEHPMMIMFDGQKSHINLNLSKWGETKKRLQQGSVCGKNPDECFPEDWYISTNEESDMCCQPPPPPRPFNAIDHSRDQEQSKQSSKDVQPESFLDSRKVVKTIKRREK</sequence>
<gene>
    <name evidence="2" type="ORF">MAR_015900</name>
</gene>
<feature type="non-terminal residue" evidence="2">
    <location>
        <position position="134"/>
    </location>
</feature>
<dbReference type="EMBL" id="CP111023">
    <property type="protein sequence ID" value="WAR21926.1"/>
    <property type="molecule type" value="Genomic_DNA"/>
</dbReference>
<accession>A0ABY7FRU3</accession>
<feature type="region of interest" description="Disordered" evidence="1">
    <location>
        <begin position="81"/>
        <end position="134"/>
    </location>
</feature>
<protein>
    <submittedName>
        <fullName evidence="2">Uncharacterized protein</fullName>
    </submittedName>
</protein>
<feature type="compositionally biased region" description="Basic and acidic residues" evidence="1">
    <location>
        <begin position="99"/>
        <end position="124"/>
    </location>
</feature>
<evidence type="ECO:0000313" key="2">
    <source>
        <dbReference type="EMBL" id="WAR21926.1"/>
    </source>
</evidence>